<proteinExistence type="predicted"/>
<accession>A0ABQ5I5V3</accession>
<sequence>MEHPTSSTNLHSTNTRHTRVSIVEEALTRVLIVKQETHPSISGSLYNQDFGYDQPPFYPPSQPQQFDYSEICGGPHYNSDCQAGNTPIYGQGPCYNQNFNDNHPPFYFSNQQQQFDCCEVCGGPHYSSDCQTRNPLVYEPNPGNNYDFSCFDPPPQTANRHMQRLDELQSEIDGMMINLSTPTPEPLVNSFVYEKSDDDIEVYEVDWRLTNRKPPHGGGLAAGTRFHKCQYEEGGFEITGIIGQTKDIYSGSMIGVDINTLTMEQYLALSRENQAPGVVKPEIRGNVNFEIKSQFMRELREDTFSGNENKDAHDHVDRVLNIVSLFNILGVSQDARTDSWDDTTQALTAIQTMTDHSQKWHDGTSSRNLSSSSNIDGLAAIVSKLDNLGRDMKKLEENVHSIQVGCQICEGPHLDKECPLNKKVKQLEEVKYGEFGRSAPFNQKTVMEQVSCIDNRPHVWEKRTKLRELMNNASGRNQPKERRNE</sequence>
<comment type="caution">
    <text evidence="1">The sequence shown here is derived from an EMBL/GenBank/DDBJ whole genome shotgun (WGS) entry which is preliminary data.</text>
</comment>
<name>A0ABQ5I5V3_9ASTR</name>
<gene>
    <name evidence="1" type="ORF">Tco_1091025</name>
</gene>
<organism evidence="1 2">
    <name type="scientific">Tanacetum coccineum</name>
    <dbReference type="NCBI Taxonomy" id="301880"/>
    <lineage>
        <taxon>Eukaryota</taxon>
        <taxon>Viridiplantae</taxon>
        <taxon>Streptophyta</taxon>
        <taxon>Embryophyta</taxon>
        <taxon>Tracheophyta</taxon>
        <taxon>Spermatophyta</taxon>
        <taxon>Magnoliopsida</taxon>
        <taxon>eudicotyledons</taxon>
        <taxon>Gunneridae</taxon>
        <taxon>Pentapetalae</taxon>
        <taxon>asterids</taxon>
        <taxon>campanulids</taxon>
        <taxon>Asterales</taxon>
        <taxon>Asteraceae</taxon>
        <taxon>Asteroideae</taxon>
        <taxon>Anthemideae</taxon>
        <taxon>Anthemidinae</taxon>
        <taxon>Tanacetum</taxon>
    </lineage>
</organism>
<reference evidence="1" key="2">
    <citation type="submission" date="2022-01" db="EMBL/GenBank/DDBJ databases">
        <authorList>
            <person name="Yamashiro T."/>
            <person name="Shiraishi A."/>
            <person name="Satake H."/>
            <person name="Nakayama K."/>
        </authorList>
    </citation>
    <scope>NUCLEOTIDE SEQUENCE</scope>
</reference>
<evidence type="ECO:0000313" key="1">
    <source>
        <dbReference type="EMBL" id="GJT95507.1"/>
    </source>
</evidence>
<dbReference type="Proteomes" id="UP001151760">
    <property type="component" value="Unassembled WGS sequence"/>
</dbReference>
<dbReference type="EMBL" id="BQNB010020395">
    <property type="protein sequence ID" value="GJT95507.1"/>
    <property type="molecule type" value="Genomic_DNA"/>
</dbReference>
<evidence type="ECO:0000313" key="2">
    <source>
        <dbReference type="Proteomes" id="UP001151760"/>
    </source>
</evidence>
<keyword evidence="2" id="KW-1185">Reference proteome</keyword>
<reference evidence="1" key="1">
    <citation type="journal article" date="2022" name="Int. J. Mol. Sci.">
        <title>Draft Genome of Tanacetum Coccineum: Genomic Comparison of Closely Related Tanacetum-Family Plants.</title>
        <authorList>
            <person name="Yamashiro T."/>
            <person name="Shiraishi A."/>
            <person name="Nakayama K."/>
            <person name="Satake H."/>
        </authorList>
    </citation>
    <scope>NUCLEOTIDE SEQUENCE</scope>
</reference>
<protein>
    <submittedName>
        <fullName evidence="1">Uncharacterized protein</fullName>
    </submittedName>
</protein>